<evidence type="ECO:0000313" key="2">
    <source>
        <dbReference type="Proteomes" id="UP000887013"/>
    </source>
</evidence>
<dbReference type="AlphaFoldDB" id="A0A8X6R6D8"/>
<keyword evidence="2" id="KW-1185">Reference proteome</keyword>
<reference evidence="1" key="1">
    <citation type="submission" date="2020-08" db="EMBL/GenBank/DDBJ databases">
        <title>Multicomponent nature underlies the extraordinary mechanical properties of spider dragline silk.</title>
        <authorList>
            <person name="Kono N."/>
            <person name="Nakamura H."/>
            <person name="Mori M."/>
            <person name="Yoshida Y."/>
            <person name="Ohtoshi R."/>
            <person name="Malay A.D."/>
            <person name="Moran D.A.P."/>
            <person name="Tomita M."/>
            <person name="Numata K."/>
            <person name="Arakawa K."/>
        </authorList>
    </citation>
    <scope>NUCLEOTIDE SEQUENCE</scope>
</reference>
<dbReference type="Proteomes" id="UP000887013">
    <property type="component" value="Unassembled WGS sequence"/>
</dbReference>
<organism evidence="1 2">
    <name type="scientific">Nephila pilipes</name>
    <name type="common">Giant wood spider</name>
    <name type="synonym">Nephila maculata</name>
    <dbReference type="NCBI Taxonomy" id="299642"/>
    <lineage>
        <taxon>Eukaryota</taxon>
        <taxon>Metazoa</taxon>
        <taxon>Ecdysozoa</taxon>
        <taxon>Arthropoda</taxon>
        <taxon>Chelicerata</taxon>
        <taxon>Arachnida</taxon>
        <taxon>Araneae</taxon>
        <taxon>Araneomorphae</taxon>
        <taxon>Entelegynae</taxon>
        <taxon>Araneoidea</taxon>
        <taxon>Nephilidae</taxon>
        <taxon>Nephila</taxon>
    </lineage>
</organism>
<gene>
    <name evidence="1" type="ORF">NPIL_630031</name>
</gene>
<accession>A0A8X6R6D8</accession>
<name>A0A8X6R6D8_NEPPI</name>
<sequence length="88" mass="10290">MVDALQRVAGQAKRVFTLRRFHGGDRSRRAWRFMCVFKMPQKRGVDGMAALHPKWQKTLQGSLASVYINLFSETLHSHNWNKTLRFSK</sequence>
<proteinExistence type="predicted"/>
<dbReference type="EMBL" id="BMAW01087110">
    <property type="protein sequence ID" value="GFU50132.1"/>
    <property type="molecule type" value="Genomic_DNA"/>
</dbReference>
<evidence type="ECO:0000313" key="1">
    <source>
        <dbReference type="EMBL" id="GFU50132.1"/>
    </source>
</evidence>
<comment type="caution">
    <text evidence="1">The sequence shown here is derived from an EMBL/GenBank/DDBJ whole genome shotgun (WGS) entry which is preliminary data.</text>
</comment>
<protein>
    <submittedName>
        <fullName evidence="1">Uncharacterized protein</fullName>
    </submittedName>
</protein>